<dbReference type="Proteomes" id="UP000023152">
    <property type="component" value="Unassembled WGS sequence"/>
</dbReference>
<dbReference type="EMBL" id="ASPP01012405">
    <property type="protein sequence ID" value="ETO20637.1"/>
    <property type="molecule type" value="Genomic_DNA"/>
</dbReference>
<protein>
    <submittedName>
        <fullName evidence="3">Uncharacterized protein</fullName>
    </submittedName>
</protein>
<accession>X6N5P8</accession>
<evidence type="ECO:0000313" key="3">
    <source>
        <dbReference type="EMBL" id="ETO20637.1"/>
    </source>
</evidence>
<keyword evidence="2" id="KW-1133">Transmembrane helix</keyword>
<evidence type="ECO:0000256" key="2">
    <source>
        <dbReference type="SAM" id="Phobius"/>
    </source>
</evidence>
<feature type="compositionally biased region" description="Polar residues" evidence="1">
    <location>
        <begin position="248"/>
        <end position="258"/>
    </location>
</feature>
<feature type="compositionally biased region" description="Polar residues" evidence="1">
    <location>
        <begin position="59"/>
        <end position="68"/>
    </location>
</feature>
<feature type="region of interest" description="Disordered" evidence="1">
    <location>
        <begin position="47"/>
        <end position="192"/>
    </location>
</feature>
<name>X6N5P8_RETFI</name>
<evidence type="ECO:0000256" key="1">
    <source>
        <dbReference type="SAM" id="MobiDB-lite"/>
    </source>
</evidence>
<feature type="compositionally biased region" description="Low complexity" evidence="1">
    <location>
        <begin position="133"/>
        <end position="157"/>
    </location>
</feature>
<keyword evidence="2" id="KW-0472">Membrane</keyword>
<keyword evidence="4" id="KW-1185">Reference proteome</keyword>
<evidence type="ECO:0000313" key="4">
    <source>
        <dbReference type="Proteomes" id="UP000023152"/>
    </source>
</evidence>
<organism evidence="3 4">
    <name type="scientific">Reticulomyxa filosa</name>
    <dbReference type="NCBI Taxonomy" id="46433"/>
    <lineage>
        <taxon>Eukaryota</taxon>
        <taxon>Sar</taxon>
        <taxon>Rhizaria</taxon>
        <taxon>Retaria</taxon>
        <taxon>Foraminifera</taxon>
        <taxon>Monothalamids</taxon>
        <taxon>Reticulomyxidae</taxon>
        <taxon>Reticulomyxa</taxon>
    </lineage>
</organism>
<comment type="caution">
    <text evidence="3">The sequence shown here is derived from an EMBL/GenBank/DDBJ whole genome shotgun (WGS) entry which is preliminary data.</text>
</comment>
<feature type="compositionally biased region" description="Polar residues" evidence="1">
    <location>
        <begin position="90"/>
        <end position="107"/>
    </location>
</feature>
<reference evidence="3 4" key="1">
    <citation type="journal article" date="2013" name="Curr. Biol.">
        <title>The Genome of the Foraminiferan Reticulomyxa filosa.</title>
        <authorList>
            <person name="Glockner G."/>
            <person name="Hulsmann N."/>
            <person name="Schleicher M."/>
            <person name="Noegel A.A."/>
            <person name="Eichinger L."/>
            <person name="Gallinger C."/>
            <person name="Pawlowski J."/>
            <person name="Sierra R."/>
            <person name="Euteneuer U."/>
            <person name="Pillet L."/>
            <person name="Moustafa A."/>
            <person name="Platzer M."/>
            <person name="Groth M."/>
            <person name="Szafranski K."/>
            <person name="Schliwa M."/>
        </authorList>
    </citation>
    <scope>NUCLEOTIDE SEQUENCE [LARGE SCALE GENOMIC DNA]</scope>
</reference>
<feature type="compositionally biased region" description="Basic and acidic residues" evidence="1">
    <location>
        <begin position="47"/>
        <end position="57"/>
    </location>
</feature>
<proteinExistence type="predicted"/>
<feature type="transmembrane region" description="Helical" evidence="2">
    <location>
        <begin position="6"/>
        <end position="24"/>
    </location>
</feature>
<dbReference type="AlphaFoldDB" id="X6N5P8"/>
<keyword evidence="2" id="KW-0812">Transmembrane</keyword>
<feature type="compositionally biased region" description="Basic and acidic residues" evidence="1">
    <location>
        <begin position="229"/>
        <end position="246"/>
    </location>
</feature>
<sequence length="370" mass="42013">MLFFFFVFFSFFFGCFVCLVLNFLNFPMRARFFKQILEKAIFCQRKEKQQNKNEKGKKISTNKLSSNNRPPPPRRATQITSTAAEDDKSSSPGITRAQSQNTSSQAPQPYFAQRSPSQSGSPFAQVMIPKIPKPNSTGTTNTNSSANATNNKKNNPTDQNKSTSKARVKEIQFHSKKKKKKPAGEEETEAHKLNISMTALPTNEAENIRIVYATVNSEDTYSAYLKNRNSPDHYDAKQESDTKLQESEPGQSLDSTISRSHRKDQLLHQLHELEAQQHHKEAALTEICRQDVLYLLENSNSIDLLAAFQSFVRETQDLESLSIVQKALQKTVVIFKLSVKIVLYIDTIEIFVDLIANLKCEPNKFMHCFS</sequence>
<gene>
    <name evidence="3" type="ORF">RFI_16579</name>
</gene>
<feature type="region of interest" description="Disordered" evidence="1">
    <location>
        <begin position="227"/>
        <end position="258"/>
    </location>
</feature>